<protein>
    <submittedName>
        <fullName evidence="1">Uncharacterized protein</fullName>
    </submittedName>
</protein>
<reference evidence="1" key="1">
    <citation type="submission" date="2019-01" db="EMBL/GenBank/DDBJ databases">
        <title>Draft genome sequences of three monokaryotic isolates of the white-rot basidiomycete fungus Dichomitus squalens.</title>
        <authorList>
            <consortium name="DOE Joint Genome Institute"/>
            <person name="Lopez S.C."/>
            <person name="Andreopoulos B."/>
            <person name="Pangilinan J."/>
            <person name="Lipzen A."/>
            <person name="Riley R."/>
            <person name="Ahrendt S."/>
            <person name="Ng V."/>
            <person name="Barry K."/>
            <person name="Daum C."/>
            <person name="Grigoriev I.V."/>
            <person name="Hilden K.S."/>
            <person name="Makela M.R."/>
            <person name="de Vries R.P."/>
        </authorList>
    </citation>
    <scope>NUCLEOTIDE SEQUENCE [LARGE SCALE GENOMIC DNA]</scope>
    <source>
        <strain evidence="1">OM18370.1</strain>
    </source>
</reference>
<gene>
    <name evidence="1" type="ORF">BD311DRAFT_761203</name>
</gene>
<dbReference type="Proteomes" id="UP000292957">
    <property type="component" value="Unassembled WGS sequence"/>
</dbReference>
<dbReference type="EMBL" id="ML143437">
    <property type="protein sequence ID" value="TBU27021.1"/>
    <property type="molecule type" value="Genomic_DNA"/>
</dbReference>
<organism evidence="1">
    <name type="scientific">Dichomitus squalens</name>
    <dbReference type="NCBI Taxonomy" id="114155"/>
    <lineage>
        <taxon>Eukaryota</taxon>
        <taxon>Fungi</taxon>
        <taxon>Dikarya</taxon>
        <taxon>Basidiomycota</taxon>
        <taxon>Agaricomycotina</taxon>
        <taxon>Agaricomycetes</taxon>
        <taxon>Polyporales</taxon>
        <taxon>Polyporaceae</taxon>
        <taxon>Dichomitus</taxon>
    </lineage>
</organism>
<dbReference type="AlphaFoldDB" id="A0A4Q9MLP1"/>
<sequence length="151" mass="16828">MQTSARASTSSNSPALLHTKSALSKRGVGRGARLTVYVRDIQTCAILCSNTQLTKFVDFEQCSWQCHAQHDSRGHRSLARRIEPHRRKHSTWTGPTSAAMSGFDRSQIARNGSSASVHRHRSSLARASCARSRAECLQHYYQTHVVQPVLQ</sequence>
<evidence type="ECO:0000313" key="1">
    <source>
        <dbReference type="EMBL" id="TBU27021.1"/>
    </source>
</evidence>
<proteinExistence type="predicted"/>
<name>A0A4Q9MLP1_9APHY</name>
<accession>A0A4Q9MLP1</accession>